<keyword evidence="4" id="KW-0808">Transferase</keyword>
<dbReference type="InterPro" id="IPR017441">
    <property type="entry name" value="Protein_kinase_ATP_BS"/>
</dbReference>
<feature type="binding site" evidence="3">
    <location>
        <position position="36"/>
    </location>
    <ligand>
        <name>ATP</name>
        <dbReference type="ChEBI" id="CHEBI:30616"/>
    </ligand>
</feature>
<dbReference type="FunFam" id="1.10.510.10:FF:000571">
    <property type="entry name" value="Maternal embryonic leucine zipper kinase"/>
    <property type="match status" value="1"/>
</dbReference>
<keyword evidence="2 3" id="KW-0067">ATP-binding</keyword>
<dbReference type="GO" id="GO:0004674">
    <property type="term" value="F:protein serine/threonine kinase activity"/>
    <property type="evidence" value="ECO:0007669"/>
    <property type="project" value="UniProtKB-KW"/>
</dbReference>
<dbReference type="AlphaFoldDB" id="A0A4S2LA95"/>
<dbReference type="PROSITE" id="PS50011">
    <property type="entry name" value="PROTEIN_KINASE_DOM"/>
    <property type="match status" value="1"/>
</dbReference>
<dbReference type="GO" id="GO:0005524">
    <property type="term" value="F:ATP binding"/>
    <property type="evidence" value="ECO:0007669"/>
    <property type="project" value="UniProtKB-UniRule"/>
</dbReference>
<proteinExistence type="inferred from homology"/>
<keyword evidence="4" id="KW-0418">Kinase</keyword>
<name>A0A4S2LA95_OPIFE</name>
<comment type="similarity">
    <text evidence="4">Belongs to the protein kinase superfamily.</text>
</comment>
<feature type="domain" description="Protein kinase" evidence="6">
    <location>
        <begin position="7"/>
        <end position="265"/>
    </location>
</feature>
<dbReference type="PANTHER" id="PTHR24347">
    <property type="entry name" value="SERINE/THREONINE-PROTEIN KINASE"/>
    <property type="match status" value="1"/>
</dbReference>
<dbReference type="PROSITE" id="PS00108">
    <property type="entry name" value="PROTEIN_KINASE_ST"/>
    <property type="match status" value="1"/>
</dbReference>
<dbReference type="Gene3D" id="1.10.510.10">
    <property type="entry name" value="Transferase(Phosphotransferase) domain 1"/>
    <property type="match status" value="1"/>
</dbReference>
<dbReference type="EMBL" id="SJOL01008644">
    <property type="protein sequence ID" value="TGZ59960.1"/>
    <property type="molecule type" value="Genomic_DNA"/>
</dbReference>
<keyword evidence="4" id="KW-0723">Serine/threonine-protein kinase</keyword>
<evidence type="ECO:0000256" key="2">
    <source>
        <dbReference type="ARBA" id="ARBA00022840"/>
    </source>
</evidence>
<reference evidence="7 8" key="1">
    <citation type="journal article" date="2019" name="BMC Genomics">
        <title>New insights from Opisthorchis felineus genome: update on genomics of the epidemiologically important liver flukes.</title>
        <authorList>
            <person name="Ershov N.I."/>
            <person name="Mordvinov V.A."/>
            <person name="Prokhortchouk E.B."/>
            <person name="Pakharukova M.Y."/>
            <person name="Gunbin K.V."/>
            <person name="Ustyantsev K."/>
            <person name="Genaev M.A."/>
            <person name="Blinov A.G."/>
            <person name="Mazur A."/>
            <person name="Boulygina E."/>
            <person name="Tsygankova S."/>
            <person name="Khrameeva E."/>
            <person name="Chekanov N."/>
            <person name="Fan G."/>
            <person name="Xiao A."/>
            <person name="Zhang H."/>
            <person name="Xu X."/>
            <person name="Yang H."/>
            <person name="Solovyev V."/>
            <person name="Lee S.M."/>
            <person name="Liu X."/>
            <person name="Afonnikov D.A."/>
            <person name="Skryabin K.G."/>
        </authorList>
    </citation>
    <scope>NUCLEOTIDE SEQUENCE [LARGE SCALE GENOMIC DNA]</scope>
    <source>
        <strain evidence="7">AK-0245</strain>
        <tissue evidence="7">Whole organism</tissue>
    </source>
</reference>
<protein>
    <recommendedName>
        <fullName evidence="6">Protein kinase domain-containing protein</fullName>
    </recommendedName>
</protein>
<sequence length="453" mass="52038">MAKEQQYKLCEELGRGAFGVVCRCIQLSTGKEFAAKIIDTRRIPSRALQKVEREADICRLLKHENIVQLHDSFHTSGSFFMIFDLVVGGELFEDIVAREHYSESSASACIYLVLDALAYCHRNGVIHRDLKPENLLLASRSRDAPIKIADFGLALQTSDNQPRRHGLAGTYVYMAPEVISESPYNNAVDVWSCGVILYLLLAGYPPFMDRDDDRLQRKILTTRHTYPSSEWSLITRAAKDLIDQMLERDLSRRISAAAALQHPWLRERARVASDIHLREAVIHLKQFNARRKFKLHFFSRVIHAAARHQKDAPYPKTNSYVQSPDRVSGARQPGFSRPSNDISVSDKPRGRWPPDNTHEERGNSDLTRVVRVGRQSSIEIVREPSEYSADNVGYTSERVVYPLRPAYEYDPYNGPYSDWTRNPKEPTYRYVQPVRSMDVVYVAAPRRNRLLYW</sequence>
<dbReference type="STRING" id="147828.A0A4S2LA95"/>
<dbReference type="SMART" id="SM00220">
    <property type="entry name" value="S_TKc"/>
    <property type="match status" value="1"/>
</dbReference>
<evidence type="ECO:0000256" key="5">
    <source>
        <dbReference type="SAM" id="MobiDB-lite"/>
    </source>
</evidence>
<comment type="caution">
    <text evidence="7">The sequence shown here is derived from an EMBL/GenBank/DDBJ whole genome shotgun (WGS) entry which is preliminary data.</text>
</comment>
<dbReference type="OrthoDB" id="442176at2759"/>
<accession>A0A4S2LA95</accession>
<evidence type="ECO:0000256" key="3">
    <source>
        <dbReference type="PROSITE-ProRule" id="PRU10141"/>
    </source>
</evidence>
<organism evidence="7 8">
    <name type="scientific">Opisthorchis felineus</name>
    <dbReference type="NCBI Taxonomy" id="147828"/>
    <lineage>
        <taxon>Eukaryota</taxon>
        <taxon>Metazoa</taxon>
        <taxon>Spiralia</taxon>
        <taxon>Lophotrochozoa</taxon>
        <taxon>Platyhelminthes</taxon>
        <taxon>Trematoda</taxon>
        <taxon>Digenea</taxon>
        <taxon>Opisthorchiida</taxon>
        <taxon>Opisthorchiata</taxon>
        <taxon>Opisthorchiidae</taxon>
        <taxon>Opisthorchis</taxon>
    </lineage>
</organism>
<evidence type="ECO:0000313" key="7">
    <source>
        <dbReference type="EMBL" id="TGZ59960.1"/>
    </source>
</evidence>
<dbReference type="InterPro" id="IPR000719">
    <property type="entry name" value="Prot_kinase_dom"/>
</dbReference>
<gene>
    <name evidence="7" type="ORF">CRM22_008795</name>
</gene>
<dbReference type="FunFam" id="3.30.200.20:FF:000051">
    <property type="entry name" value="Peripheral plasma membrane protein CASK isoform B"/>
    <property type="match status" value="1"/>
</dbReference>
<dbReference type="SUPFAM" id="SSF56112">
    <property type="entry name" value="Protein kinase-like (PK-like)"/>
    <property type="match status" value="1"/>
</dbReference>
<dbReference type="Pfam" id="PF00069">
    <property type="entry name" value="Pkinase"/>
    <property type="match status" value="1"/>
</dbReference>
<dbReference type="Proteomes" id="UP000308267">
    <property type="component" value="Unassembled WGS sequence"/>
</dbReference>
<evidence type="ECO:0000313" key="8">
    <source>
        <dbReference type="Proteomes" id="UP000308267"/>
    </source>
</evidence>
<dbReference type="InterPro" id="IPR008271">
    <property type="entry name" value="Ser/Thr_kinase_AS"/>
</dbReference>
<evidence type="ECO:0000259" key="6">
    <source>
        <dbReference type="PROSITE" id="PS50011"/>
    </source>
</evidence>
<dbReference type="EMBL" id="SJOL01008644">
    <property type="protein sequence ID" value="TGZ59961.1"/>
    <property type="molecule type" value="Genomic_DNA"/>
</dbReference>
<evidence type="ECO:0000256" key="1">
    <source>
        <dbReference type="ARBA" id="ARBA00022741"/>
    </source>
</evidence>
<feature type="region of interest" description="Disordered" evidence="5">
    <location>
        <begin position="309"/>
        <end position="364"/>
    </location>
</feature>
<dbReference type="PROSITE" id="PS00107">
    <property type="entry name" value="PROTEIN_KINASE_ATP"/>
    <property type="match status" value="1"/>
</dbReference>
<keyword evidence="8" id="KW-1185">Reference proteome</keyword>
<dbReference type="Gene3D" id="3.30.200.20">
    <property type="entry name" value="Phosphorylase Kinase, domain 1"/>
    <property type="match status" value="1"/>
</dbReference>
<dbReference type="InterPro" id="IPR011009">
    <property type="entry name" value="Kinase-like_dom_sf"/>
</dbReference>
<evidence type="ECO:0000256" key="4">
    <source>
        <dbReference type="RuleBase" id="RU000304"/>
    </source>
</evidence>
<dbReference type="Gene3D" id="6.10.140.620">
    <property type="match status" value="1"/>
</dbReference>
<keyword evidence="1 3" id="KW-0547">Nucleotide-binding</keyword>